<reference evidence="2" key="1">
    <citation type="submission" date="2019-08" db="EMBL/GenBank/DDBJ databases">
        <title>Reference gene set and small RNA set construction with multiple tissues from Davidia involucrata Baill.</title>
        <authorList>
            <person name="Yang H."/>
            <person name="Zhou C."/>
            <person name="Li G."/>
            <person name="Wang J."/>
            <person name="Gao P."/>
            <person name="Wang M."/>
            <person name="Wang R."/>
            <person name="Zhao Y."/>
        </authorList>
    </citation>
    <scope>NUCLEOTIDE SEQUENCE</scope>
    <source>
        <tissue evidence="2">Mixed with DoveR01_LX</tissue>
    </source>
</reference>
<proteinExistence type="predicted"/>
<sequence length="122" mass="13479">MIVAALKYAEKELLGDLNYPSFSLPTPPMKPFAHTFYRIVMKVASPVSNYTANLTTYPPGAGIKIHVDPGILTFNSVGQRLYFEVTVTGMLGQIGESMIFASLLWYNNENQVRSPIVVYASS</sequence>
<organism evidence="2">
    <name type="scientific">Davidia involucrata</name>
    <name type="common">Dove tree</name>
    <dbReference type="NCBI Taxonomy" id="16924"/>
    <lineage>
        <taxon>Eukaryota</taxon>
        <taxon>Viridiplantae</taxon>
        <taxon>Streptophyta</taxon>
        <taxon>Embryophyta</taxon>
        <taxon>Tracheophyta</taxon>
        <taxon>Spermatophyta</taxon>
        <taxon>Magnoliopsida</taxon>
        <taxon>eudicotyledons</taxon>
        <taxon>Gunneridae</taxon>
        <taxon>Pentapetalae</taxon>
        <taxon>asterids</taxon>
        <taxon>Cornales</taxon>
        <taxon>Nyssaceae</taxon>
        <taxon>Davidia</taxon>
    </lineage>
</organism>
<dbReference type="AlphaFoldDB" id="A0A5B7BDZ7"/>
<dbReference type="Gene3D" id="2.60.40.2310">
    <property type="match status" value="1"/>
</dbReference>
<dbReference type="InterPro" id="IPR041469">
    <property type="entry name" value="Subtilisin-like_FN3"/>
</dbReference>
<feature type="domain" description="Subtilisin-like protease fibronectin type-III" evidence="1">
    <location>
        <begin position="16"/>
        <end position="118"/>
    </location>
</feature>
<protein>
    <submittedName>
        <fullName evidence="2">Putative cucumisin isoform X2</fullName>
    </submittedName>
</protein>
<gene>
    <name evidence="2" type="ORF">Din_036601</name>
</gene>
<dbReference type="Pfam" id="PF17766">
    <property type="entry name" value="fn3_6"/>
    <property type="match status" value="1"/>
</dbReference>
<name>A0A5B7BDZ7_DAVIN</name>
<evidence type="ECO:0000313" key="2">
    <source>
        <dbReference type="EMBL" id="MPA67160.1"/>
    </source>
</evidence>
<accession>A0A5B7BDZ7</accession>
<evidence type="ECO:0000259" key="1">
    <source>
        <dbReference type="Pfam" id="PF17766"/>
    </source>
</evidence>
<dbReference type="EMBL" id="GHES01036601">
    <property type="protein sequence ID" value="MPA67160.1"/>
    <property type="molecule type" value="Transcribed_RNA"/>
</dbReference>